<dbReference type="PROSITE" id="PS00018">
    <property type="entry name" value="EF_HAND_1"/>
    <property type="match status" value="1"/>
</dbReference>
<dbReference type="InterPro" id="IPR002105">
    <property type="entry name" value="Dockerin_1_rpt"/>
</dbReference>
<keyword evidence="6" id="KW-0472">Membrane</keyword>
<evidence type="ECO:0000259" key="7">
    <source>
        <dbReference type="PROSITE" id="PS51766"/>
    </source>
</evidence>
<evidence type="ECO:0000256" key="6">
    <source>
        <dbReference type="SAM" id="Phobius"/>
    </source>
</evidence>
<accession>A0A1F5G2H6</accession>
<dbReference type="GO" id="GO:0004252">
    <property type="term" value="F:serine-type endopeptidase activity"/>
    <property type="evidence" value="ECO:0007669"/>
    <property type="project" value="UniProtKB-UniRule"/>
</dbReference>
<dbReference type="InterPro" id="IPR036852">
    <property type="entry name" value="Peptidase_S8/S53_dom_sf"/>
</dbReference>
<dbReference type="PANTHER" id="PTHR43806:SF11">
    <property type="entry name" value="CEREVISIN-RELATED"/>
    <property type="match status" value="1"/>
</dbReference>
<evidence type="ECO:0000256" key="3">
    <source>
        <dbReference type="ARBA" id="ARBA00022801"/>
    </source>
</evidence>
<keyword evidence="6" id="KW-1133">Transmembrane helix</keyword>
<dbReference type="GO" id="GO:0006508">
    <property type="term" value="P:proteolysis"/>
    <property type="evidence" value="ECO:0007669"/>
    <property type="project" value="UniProtKB-KW"/>
</dbReference>
<dbReference type="InterPro" id="IPR016134">
    <property type="entry name" value="Dockerin_dom"/>
</dbReference>
<dbReference type="PANTHER" id="PTHR43806">
    <property type="entry name" value="PEPTIDASE S8"/>
    <property type="match status" value="1"/>
</dbReference>
<dbReference type="Gene3D" id="1.10.1330.10">
    <property type="entry name" value="Dockerin domain"/>
    <property type="match status" value="2"/>
</dbReference>
<dbReference type="PRINTS" id="PR00723">
    <property type="entry name" value="SUBTILISIN"/>
</dbReference>
<feature type="active site" description="Charge relay system" evidence="5">
    <location>
        <position position="312"/>
    </location>
</feature>
<feature type="active site" description="Charge relay system" evidence="5">
    <location>
        <position position="271"/>
    </location>
</feature>
<dbReference type="GO" id="GO:0004553">
    <property type="term" value="F:hydrolase activity, hydrolyzing O-glycosyl compounds"/>
    <property type="evidence" value="ECO:0007669"/>
    <property type="project" value="InterPro"/>
</dbReference>
<feature type="domain" description="Dockerin" evidence="7">
    <location>
        <begin position="73"/>
        <end position="146"/>
    </location>
</feature>
<evidence type="ECO:0000256" key="1">
    <source>
        <dbReference type="ARBA" id="ARBA00011073"/>
    </source>
</evidence>
<evidence type="ECO:0000313" key="9">
    <source>
        <dbReference type="Proteomes" id="UP000177069"/>
    </source>
</evidence>
<evidence type="ECO:0000313" key="8">
    <source>
        <dbReference type="EMBL" id="OGD86035.1"/>
    </source>
</evidence>
<name>A0A1F5G2H6_9BACT</name>
<dbReference type="GO" id="GO:0000272">
    <property type="term" value="P:polysaccharide catabolic process"/>
    <property type="evidence" value="ECO:0007669"/>
    <property type="project" value="InterPro"/>
</dbReference>
<comment type="similarity">
    <text evidence="1 5">Belongs to the peptidase S8 family.</text>
</comment>
<gene>
    <name evidence="8" type="ORF">A2696_04100</name>
</gene>
<dbReference type="Gene3D" id="3.40.50.200">
    <property type="entry name" value="Peptidase S8/S53 domain"/>
    <property type="match status" value="1"/>
</dbReference>
<dbReference type="EMBL" id="MFBA01000006">
    <property type="protein sequence ID" value="OGD86035.1"/>
    <property type="molecule type" value="Genomic_DNA"/>
</dbReference>
<proteinExistence type="inferred from homology"/>
<reference evidence="8 9" key="1">
    <citation type="journal article" date="2016" name="Nat. Commun.">
        <title>Thousands of microbial genomes shed light on interconnected biogeochemical processes in an aquifer system.</title>
        <authorList>
            <person name="Anantharaman K."/>
            <person name="Brown C.T."/>
            <person name="Hug L.A."/>
            <person name="Sharon I."/>
            <person name="Castelle C.J."/>
            <person name="Probst A.J."/>
            <person name="Thomas B.C."/>
            <person name="Singh A."/>
            <person name="Wilkins M.J."/>
            <person name="Karaoz U."/>
            <person name="Brodie E.L."/>
            <person name="Williams K.H."/>
            <person name="Hubbard S.S."/>
            <person name="Banfield J.F."/>
        </authorList>
    </citation>
    <scope>NUCLEOTIDE SEQUENCE [LARGE SCALE GENOMIC DNA]</scope>
</reference>
<dbReference type="Proteomes" id="UP000177069">
    <property type="component" value="Unassembled WGS sequence"/>
</dbReference>
<organism evidence="8 9">
    <name type="scientific">Candidatus Curtissbacteria bacterium RIFCSPHIGHO2_01_FULL_41_13</name>
    <dbReference type="NCBI Taxonomy" id="1797745"/>
    <lineage>
        <taxon>Bacteria</taxon>
        <taxon>Candidatus Curtissiibacteriota</taxon>
    </lineage>
</organism>
<evidence type="ECO:0000256" key="4">
    <source>
        <dbReference type="ARBA" id="ARBA00022825"/>
    </source>
</evidence>
<evidence type="ECO:0000256" key="5">
    <source>
        <dbReference type="PROSITE-ProRule" id="PRU01240"/>
    </source>
</evidence>
<feature type="active site" description="Charge relay system" evidence="5">
    <location>
        <position position="480"/>
    </location>
</feature>
<dbReference type="Pfam" id="PF00082">
    <property type="entry name" value="Peptidase_S8"/>
    <property type="match status" value="1"/>
</dbReference>
<dbReference type="PROSITE" id="PS51766">
    <property type="entry name" value="DOCKERIN"/>
    <property type="match status" value="1"/>
</dbReference>
<dbReference type="InterPro" id="IPR050131">
    <property type="entry name" value="Peptidase_S8_subtilisin-like"/>
</dbReference>
<dbReference type="InterPro" id="IPR000209">
    <property type="entry name" value="Peptidase_S8/S53_dom"/>
</dbReference>
<dbReference type="InterPro" id="IPR036439">
    <property type="entry name" value="Dockerin_dom_sf"/>
</dbReference>
<dbReference type="InterPro" id="IPR015500">
    <property type="entry name" value="Peptidase_S8_subtilisin-rel"/>
</dbReference>
<dbReference type="SUPFAM" id="SSF52743">
    <property type="entry name" value="Subtilisin-like"/>
    <property type="match status" value="1"/>
</dbReference>
<feature type="transmembrane region" description="Helical" evidence="6">
    <location>
        <begin position="16"/>
        <end position="35"/>
    </location>
</feature>
<evidence type="ECO:0000256" key="2">
    <source>
        <dbReference type="ARBA" id="ARBA00022670"/>
    </source>
</evidence>
<dbReference type="AlphaFoldDB" id="A0A1F5G2H6"/>
<keyword evidence="4 5" id="KW-0720">Serine protease</keyword>
<protein>
    <recommendedName>
        <fullName evidence="7">Dockerin domain-containing protein</fullName>
    </recommendedName>
</protein>
<dbReference type="CDD" id="cd14256">
    <property type="entry name" value="Dockerin_I"/>
    <property type="match status" value="1"/>
</dbReference>
<keyword evidence="3 5" id="KW-0378">Hydrolase</keyword>
<keyword evidence="2 5" id="KW-0645">Protease</keyword>
<sequence>MLNKTIKVKALEFGKLAKYLLIIGIVAFGLIYLLIDNTKTSQAATDQTITDQNGDGIINLVDARILAPPAVTNCPVCVDVNSDRTINQKDFDLVQSYIDQNAKLLEAGAPEASYKPRFDINADGKIDTDDMVIIKNYFGQVAQEPVFGLGNPQELTFGFMANDILIKFKPGTTDSQKQTIFTKYNLSKKRSFDQINTTNLATPDVNVENLQKQLAQEPVVQSTTKNYLGEWATDDPYWDDQWGHQKIRIEQTWYTETQGRTPNKVRVAVIDTGADYSHYDLGQNLSQTLRRNVEIDPSWGFEQQDVTDENGHGTFMAGIIGATANNGQGIAGLNWNVEIIPIKIPTNVYGQPILSWIYVALEWTAMNHEDIDVVNMSFGFPDRTSDENMDYYLNALDSFGVILVAAAGNLGRDDSEYPANHPKVVSVGATLANDLLCPDSSGRTSADIFAPGDYIFSTVPIELDWIGPQDGVAYYGCGTSAAAAYVSGVAALCRVVAPVSPSRDDLKCNKFEHNGFGRIDAWASVWYKNCSRFDFNGNGEIGVIDARRLARAYNTSSGDPLYNVLYDIAPVGTDGQISIADALLILNRQGFTCQ</sequence>
<comment type="caution">
    <text evidence="8">The sequence shown here is derived from an EMBL/GenBank/DDBJ whole genome shotgun (WGS) entry which is preliminary data.</text>
</comment>
<dbReference type="InterPro" id="IPR018247">
    <property type="entry name" value="EF_Hand_1_Ca_BS"/>
</dbReference>
<dbReference type="Pfam" id="PF00404">
    <property type="entry name" value="Dockerin_1"/>
    <property type="match status" value="1"/>
</dbReference>
<keyword evidence="6" id="KW-0812">Transmembrane</keyword>
<dbReference type="PROSITE" id="PS51892">
    <property type="entry name" value="SUBTILASE"/>
    <property type="match status" value="1"/>
</dbReference>